<evidence type="ECO:0000256" key="2">
    <source>
        <dbReference type="SAM" id="MobiDB-lite"/>
    </source>
</evidence>
<dbReference type="InterPro" id="IPR001611">
    <property type="entry name" value="Leu-rich_rpt"/>
</dbReference>
<evidence type="ECO:0008006" key="5">
    <source>
        <dbReference type="Google" id="ProtNLM"/>
    </source>
</evidence>
<comment type="caution">
    <text evidence="3">The sequence shown here is derived from an EMBL/GenBank/DDBJ whole genome shotgun (WGS) entry which is preliminary data.</text>
</comment>
<dbReference type="Proteomes" id="UP001642483">
    <property type="component" value="Unassembled WGS sequence"/>
</dbReference>
<dbReference type="Pfam" id="PF13516">
    <property type="entry name" value="LRR_6"/>
    <property type="match status" value="3"/>
</dbReference>
<dbReference type="EMBL" id="CAWYQH010000057">
    <property type="protein sequence ID" value="CAK8678800.1"/>
    <property type="molecule type" value="Genomic_DNA"/>
</dbReference>
<dbReference type="PANTHER" id="PTHR24110">
    <property type="entry name" value="CENTROSOMAL PROTEIN OF 78 KDA"/>
    <property type="match status" value="1"/>
</dbReference>
<dbReference type="InterPro" id="IPR032675">
    <property type="entry name" value="LRR_dom_sf"/>
</dbReference>
<evidence type="ECO:0000313" key="4">
    <source>
        <dbReference type="Proteomes" id="UP001642483"/>
    </source>
</evidence>
<protein>
    <recommendedName>
        <fullName evidence="5">Centrosomal protein of 78 kDa</fullName>
    </recommendedName>
</protein>
<name>A0ABP0FGJ2_CLALP</name>
<dbReference type="PRINTS" id="PR02062">
    <property type="entry name" value="CENTROSOME78"/>
</dbReference>
<feature type="coiled-coil region" evidence="1">
    <location>
        <begin position="463"/>
        <end position="497"/>
    </location>
</feature>
<accession>A0ABP0FGJ2</accession>
<dbReference type="PANTHER" id="PTHR24110:SF3">
    <property type="entry name" value="CENTROSOMAL PROTEIN OF 78 KDA"/>
    <property type="match status" value="1"/>
</dbReference>
<proteinExistence type="predicted"/>
<keyword evidence="4" id="KW-1185">Reference proteome</keyword>
<dbReference type="SUPFAM" id="SSF52047">
    <property type="entry name" value="RNI-like"/>
    <property type="match status" value="1"/>
</dbReference>
<feature type="compositionally biased region" description="Polar residues" evidence="2">
    <location>
        <begin position="585"/>
        <end position="600"/>
    </location>
</feature>
<evidence type="ECO:0000256" key="1">
    <source>
        <dbReference type="SAM" id="Coils"/>
    </source>
</evidence>
<sequence>MIPESVSVRQRGSYDFESCYDHLCALQGIVPLLFVKAHLKNALLDINGDKVKLVDWDPILNAIKINKSLQYVAVRSYYQPTANNGKRAHYFRRRTPVVRTKDITLRIARSIAACVARSTALRCIDLQGVPLRGKDLQILAKGIAKNQSLTHILFDYCQISDKGVEILCQALRSHPTVTHVSMTGCNITSTGANFIAKLIKHQSTLRHSEAWAESLRYRTPNLRLMGGIRRITLNSNPMIGDAGILSFNEALRDDLWLKALDFQHCGITTPGVHSLITAIEHNNTIVVLDVRRNPMVDSNTLRKLLRRVLVNANENDETEFPWVKEEVPKDPYKTGRYRHPRPVNRSLTKRFGKSQRLNRTSEGIPEVRPPGHESFVPWRTAVRASQHKYGFQEDDSDDNEEQSEILCLNKNQTVDSEQSLTFCSSTAVNEKLELEQESSLTQAESQVYIKRLKVDLLDSQRRLKASVENERRLNEQVMKLEIENAKLQKELSVSIENTRMHSQLEDELLLDSIETSFNKFHDFLNLLNEVGLGSLAKAAGLDGDFGLPGISGSKRGSNSQNNLLAKSLKPPVENETMQAQTPIIIKGNTSTNEKSGSVDENISESDLVVDTKPTELSRKVYEKDFVPAERILESGENSDEDF</sequence>
<feature type="region of interest" description="Disordered" evidence="2">
    <location>
        <begin position="585"/>
        <end position="606"/>
    </location>
</feature>
<dbReference type="InterPro" id="IPR026212">
    <property type="entry name" value="Cep78"/>
</dbReference>
<reference evidence="3 4" key="1">
    <citation type="submission" date="2024-02" db="EMBL/GenBank/DDBJ databases">
        <authorList>
            <person name="Daric V."/>
            <person name="Darras S."/>
        </authorList>
    </citation>
    <scope>NUCLEOTIDE SEQUENCE [LARGE SCALE GENOMIC DNA]</scope>
</reference>
<organism evidence="3 4">
    <name type="scientific">Clavelina lepadiformis</name>
    <name type="common">Light-bulb sea squirt</name>
    <name type="synonym">Ascidia lepadiformis</name>
    <dbReference type="NCBI Taxonomy" id="159417"/>
    <lineage>
        <taxon>Eukaryota</taxon>
        <taxon>Metazoa</taxon>
        <taxon>Chordata</taxon>
        <taxon>Tunicata</taxon>
        <taxon>Ascidiacea</taxon>
        <taxon>Aplousobranchia</taxon>
        <taxon>Clavelinidae</taxon>
        <taxon>Clavelina</taxon>
    </lineage>
</organism>
<dbReference type="SMART" id="SM00368">
    <property type="entry name" value="LRR_RI"/>
    <property type="match status" value="4"/>
</dbReference>
<keyword evidence="1" id="KW-0175">Coiled coil</keyword>
<dbReference type="Gene3D" id="3.80.10.10">
    <property type="entry name" value="Ribonuclease Inhibitor"/>
    <property type="match status" value="2"/>
</dbReference>
<gene>
    <name evidence="3" type="ORF">CVLEPA_LOCUS9080</name>
</gene>
<evidence type="ECO:0000313" key="3">
    <source>
        <dbReference type="EMBL" id="CAK8678800.1"/>
    </source>
</evidence>